<evidence type="ECO:0000313" key="15">
    <source>
        <dbReference type="EMBL" id="CAH2321521.1"/>
    </source>
</evidence>
<comment type="subcellular location">
    <subcellularLocation>
        <location evidence="2">Nucleus</location>
    </subcellularLocation>
</comment>
<evidence type="ECO:0000256" key="8">
    <source>
        <dbReference type="ARBA" id="ARBA00023015"/>
    </source>
</evidence>
<dbReference type="InterPro" id="IPR013087">
    <property type="entry name" value="Znf_C2H2_type"/>
</dbReference>
<evidence type="ECO:0000256" key="3">
    <source>
        <dbReference type="ARBA" id="ARBA00006991"/>
    </source>
</evidence>
<proteinExistence type="inferred from homology"/>
<feature type="domain" description="C2H2-type" evidence="14">
    <location>
        <begin position="399"/>
        <end position="426"/>
    </location>
</feature>
<evidence type="ECO:0000256" key="4">
    <source>
        <dbReference type="ARBA" id="ARBA00022723"/>
    </source>
</evidence>
<keyword evidence="11" id="KW-0539">Nucleus</keyword>
<dbReference type="InterPro" id="IPR036236">
    <property type="entry name" value="Znf_C2H2_sf"/>
</dbReference>
<dbReference type="FunFam" id="3.30.160.60:FF:002196">
    <property type="entry name" value="zinc finger protein 850-like isoform X3"/>
    <property type="match status" value="1"/>
</dbReference>
<protein>
    <submittedName>
        <fullName evidence="15">Oocyte zinc finger -like</fullName>
    </submittedName>
</protein>
<dbReference type="FunFam" id="3.30.160.60:FF:000557">
    <property type="entry name" value="zinc finger and SCAN domain-containing protein 29"/>
    <property type="match status" value="1"/>
</dbReference>
<comment type="function">
    <text evidence="1">May be involved in transcriptional regulation.</text>
</comment>
<dbReference type="EMBL" id="OW240922">
    <property type="protein sequence ID" value="CAH2321521.1"/>
    <property type="molecule type" value="Genomic_DNA"/>
</dbReference>
<keyword evidence="5" id="KW-0677">Repeat</keyword>
<dbReference type="FunFam" id="3.30.160.60:FF:000812">
    <property type="entry name" value="zinc finger protein 23 isoform X2"/>
    <property type="match status" value="1"/>
</dbReference>
<keyword evidence="4" id="KW-0479">Metal-binding</keyword>
<reference evidence="15" key="1">
    <citation type="submission" date="2022-03" db="EMBL/GenBank/DDBJ databases">
        <authorList>
            <person name="Alioto T."/>
            <person name="Alioto T."/>
            <person name="Gomez Garrido J."/>
        </authorList>
    </citation>
    <scope>NUCLEOTIDE SEQUENCE</scope>
</reference>
<keyword evidence="8" id="KW-0805">Transcription regulation</keyword>
<feature type="region of interest" description="Disordered" evidence="13">
    <location>
        <begin position="148"/>
        <end position="172"/>
    </location>
</feature>
<gene>
    <name evidence="15" type="ORF">PECUL_23A041574</name>
</gene>
<dbReference type="GO" id="GO:0005634">
    <property type="term" value="C:nucleus"/>
    <property type="evidence" value="ECO:0007669"/>
    <property type="project" value="UniProtKB-SubCell"/>
</dbReference>
<evidence type="ECO:0000256" key="9">
    <source>
        <dbReference type="ARBA" id="ARBA00023125"/>
    </source>
</evidence>
<keyword evidence="6 12" id="KW-0863">Zinc-finger</keyword>
<comment type="similarity">
    <text evidence="3">Belongs to the krueppel C2H2-type zinc-finger protein family.</text>
</comment>
<name>A0AAD1WQ41_PELCU</name>
<evidence type="ECO:0000256" key="12">
    <source>
        <dbReference type="PROSITE-ProRule" id="PRU00042"/>
    </source>
</evidence>
<evidence type="ECO:0000256" key="7">
    <source>
        <dbReference type="ARBA" id="ARBA00022833"/>
    </source>
</evidence>
<evidence type="ECO:0000256" key="1">
    <source>
        <dbReference type="ARBA" id="ARBA00003767"/>
    </source>
</evidence>
<dbReference type="Pfam" id="PF00096">
    <property type="entry name" value="zf-C2H2"/>
    <property type="match status" value="7"/>
</dbReference>
<evidence type="ECO:0000313" key="16">
    <source>
        <dbReference type="Proteomes" id="UP001295444"/>
    </source>
</evidence>
<dbReference type="FunFam" id="3.30.160.60:FF:002716">
    <property type="entry name" value="Zinc finger protein 212"/>
    <property type="match status" value="1"/>
</dbReference>
<dbReference type="Proteomes" id="UP001295444">
    <property type="component" value="Chromosome 11"/>
</dbReference>
<feature type="domain" description="C2H2-type" evidence="14">
    <location>
        <begin position="427"/>
        <end position="454"/>
    </location>
</feature>
<sequence length="514" mass="58550">MLKALPGPRWSLNVAHEKSYLRLGSVEMEYTEYNSNSSNVYKDDGSSSENMPDTQIMDNYKSKMGEMVLNITLEIIYVLTGEDYMVVKKNSDHSCHMCVSESSTQTEKVIMEPPPNSLIHDRNNEKKILELTSRIIQLLSDEWAHSEEHNTHGIMEDRKPFDSLDESADRTSPEGFYSTIDFYQTDKGIQRSKCRRKNTPRKLQSQSVTDLNVVCVSSGDESFSDIFIPSEYISHVKEESASCEDANLTDTDNYTLESYTSTFIKEEPGSLEERNIKDLYAPKEFTKTDFVLTEQFSSKTDLPKQQKFPATDKLFECSYCGKCFTGNSDLTRHKRVHTGEKPFPCTDCGKCFSHKSNLVTHQKLHTGEKAYLCSECGKSFTNSSNLVTHQRVHRGDKPFSCSDCGKRFTHKSDLVKHRRVHTGEKPFSCRECGKCFTNTSNLVTHQRIHSGEKPFSCSECGKCFISNASLIKHERIHTGKKPYGCTVCGKCFTDKSNLSRHRLTHIDKKTLTFH</sequence>
<keyword evidence="9" id="KW-0238">DNA-binding</keyword>
<dbReference type="PROSITE" id="PS50157">
    <property type="entry name" value="ZINC_FINGER_C2H2_2"/>
    <property type="match status" value="7"/>
</dbReference>
<evidence type="ECO:0000256" key="10">
    <source>
        <dbReference type="ARBA" id="ARBA00023163"/>
    </source>
</evidence>
<dbReference type="GO" id="GO:0003677">
    <property type="term" value="F:DNA binding"/>
    <property type="evidence" value="ECO:0007669"/>
    <property type="project" value="UniProtKB-KW"/>
</dbReference>
<dbReference type="GO" id="GO:0008270">
    <property type="term" value="F:zinc ion binding"/>
    <property type="evidence" value="ECO:0007669"/>
    <property type="project" value="UniProtKB-KW"/>
</dbReference>
<evidence type="ECO:0000256" key="6">
    <source>
        <dbReference type="ARBA" id="ARBA00022771"/>
    </source>
</evidence>
<dbReference type="SUPFAM" id="SSF57667">
    <property type="entry name" value="beta-beta-alpha zinc fingers"/>
    <property type="match status" value="4"/>
</dbReference>
<dbReference type="FunFam" id="3.30.160.60:FF:001498">
    <property type="entry name" value="Zinc finger protein 404"/>
    <property type="match status" value="1"/>
</dbReference>
<dbReference type="PANTHER" id="PTHR23234:SF10">
    <property type="entry name" value="RIKEN CDNA 6720489N17 GENE-RELATED"/>
    <property type="match status" value="1"/>
</dbReference>
<evidence type="ECO:0000259" key="14">
    <source>
        <dbReference type="PROSITE" id="PS50157"/>
    </source>
</evidence>
<dbReference type="Gene3D" id="3.30.160.60">
    <property type="entry name" value="Classic Zinc Finger"/>
    <property type="match status" value="7"/>
</dbReference>
<feature type="domain" description="C2H2-type" evidence="14">
    <location>
        <begin position="315"/>
        <end position="342"/>
    </location>
</feature>
<keyword evidence="10" id="KW-0804">Transcription</keyword>
<evidence type="ECO:0000256" key="5">
    <source>
        <dbReference type="ARBA" id="ARBA00022737"/>
    </source>
</evidence>
<dbReference type="PROSITE" id="PS00028">
    <property type="entry name" value="ZINC_FINGER_C2H2_1"/>
    <property type="match status" value="7"/>
</dbReference>
<feature type="domain" description="C2H2-type" evidence="14">
    <location>
        <begin position="455"/>
        <end position="482"/>
    </location>
</feature>
<dbReference type="AlphaFoldDB" id="A0AAD1WQ41"/>
<keyword evidence="16" id="KW-1185">Reference proteome</keyword>
<feature type="domain" description="C2H2-type" evidence="14">
    <location>
        <begin position="483"/>
        <end position="510"/>
    </location>
</feature>
<feature type="domain" description="C2H2-type" evidence="14">
    <location>
        <begin position="371"/>
        <end position="398"/>
    </location>
</feature>
<keyword evidence="7" id="KW-0862">Zinc</keyword>
<organism evidence="15 16">
    <name type="scientific">Pelobates cultripes</name>
    <name type="common">Western spadefoot toad</name>
    <dbReference type="NCBI Taxonomy" id="61616"/>
    <lineage>
        <taxon>Eukaryota</taxon>
        <taxon>Metazoa</taxon>
        <taxon>Chordata</taxon>
        <taxon>Craniata</taxon>
        <taxon>Vertebrata</taxon>
        <taxon>Euteleostomi</taxon>
        <taxon>Amphibia</taxon>
        <taxon>Batrachia</taxon>
        <taxon>Anura</taxon>
        <taxon>Pelobatoidea</taxon>
        <taxon>Pelobatidae</taxon>
        <taxon>Pelobates</taxon>
    </lineage>
</organism>
<dbReference type="InterPro" id="IPR050758">
    <property type="entry name" value="Znf_C2H2-type"/>
</dbReference>
<evidence type="ECO:0000256" key="13">
    <source>
        <dbReference type="SAM" id="MobiDB-lite"/>
    </source>
</evidence>
<evidence type="ECO:0000256" key="2">
    <source>
        <dbReference type="ARBA" id="ARBA00004123"/>
    </source>
</evidence>
<evidence type="ECO:0000256" key="11">
    <source>
        <dbReference type="ARBA" id="ARBA00023242"/>
    </source>
</evidence>
<dbReference type="PANTHER" id="PTHR23234">
    <property type="entry name" value="ZNF44 PROTEIN"/>
    <property type="match status" value="1"/>
</dbReference>
<feature type="domain" description="C2H2-type" evidence="14">
    <location>
        <begin position="343"/>
        <end position="370"/>
    </location>
</feature>
<dbReference type="SMART" id="SM00355">
    <property type="entry name" value="ZnF_C2H2"/>
    <property type="match status" value="7"/>
</dbReference>
<accession>A0AAD1WQ41</accession>
<dbReference type="FunFam" id="3.30.160.60:FF:000759">
    <property type="entry name" value="zinc finger protein 16"/>
    <property type="match status" value="1"/>
</dbReference>
<dbReference type="FunFam" id="3.30.160.60:FF:000478">
    <property type="entry name" value="Zinc finger protein 133"/>
    <property type="match status" value="1"/>
</dbReference>